<protein>
    <recommendedName>
        <fullName evidence="10">EAL domain-containing protein</fullName>
    </recommendedName>
</protein>
<dbReference type="InterPro" id="IPR052155">
    <property type="entry name" value="Biofilm_reg_signaling"/>
</dbReference>
<keyword evidence="4" id="KW-0472">Membrane</keyword>
<feature type="domain" description="GGDEF" evidence="7">
    <location>
        <begin position="519"/>
        <end position="651"/>
    </location>
</feature>
<dbReference type="InterPro" id="IPR003660">
    <property type="entry name" value="HAMP_dom"/>
</dbReference>
<dbReference type="PROSITE" id="PS50885">
    <property type="entry name" value="HAMP"/>
    <property type="match status" value="1"/>
</dbReference>
<dbReference type="PANTHER" id="PTHR44757">
    <property type="entry name" value="DIGUANYLATE CYCLASE DGCP"/>
    <property type="match status" value="1"/>
</dbReference>
<dbReference type="PROSITE" id="PS50887">
    <property type="entry name" value="GGDEF"/>
    <property type="match status" value="1"/>
</dbReference>
<dbReference type="GO" id="GO:0016020">
    <property type="term" value="C:membrane"/>
    <property type="evidence" value="ECO:0007669"/>
    <property type="project" value="InterPro"/>
</dbReference>
<dbReference type="Pfam" id="PF00672">
    <property type="entry name" value="HAMP"/>
    <property type="match status" value="1"/>
</dbReference>
<dbReference type="KEGG" id="aym:YM304_32220"/>
<dbReference type="Proteomes" id="UP000011863">
    <property type="component" value="Chromosome"/>
</dbReference>
<gene>
    <name evidence="8" type="ORF">YM304_32220</name>
</gene>
<evidence type="ECO:0008006" key="10">
    <source>
        <dbReference type="Google" id="ProtNLM"/>
    </source>
</evidence>
<dbReference type="InterPro" id="IPR035919">
    <property type="entry name" value="EAL_sf"/>
</dbReference>
<dbReference type="PROSITE" id="PS50883">
    <property type="entry name" value="EAL"/>
    <property type="match status" value="1"/>
</dbReference>
<feature type="transmembrane region" description="Helical" evidence="4">
    <location>
        <begin position="59"/>
        <end position="79"/>
    </location>
</feature>
<dbReference type="Gene3D" id="3.30.70.270">
    <property type="match status" value="1"/>
</dbReference>
<evidence type="ECO:0000256" key="3">
    <source>
        <dbReference type="SAM" id="MobiDB-lite"/>
    </source>
</evidence>
<dbReference type="Gene3D" id="6.10.340.10">
    <property type="match status" value="1"/>
</dbReference>
<dbReference type="InterPro" id="IPR001633">
    <property type="entry name" value="EAL_dom"/>
</dbReference>
<feature type="domain" description="EAL" evidence="5">
    <location>
        <begin position="660"/>
        <end position="916"/>
    </location>
</feature>
<keyword evidence="1 4" id="KW-0812">Transmembrane</keyword>
<evidence type="ECO:0000259" key="5">
    <source>
        <dbReference type="PROSITE" id="PS50883"/>
    </source>
</evidence>
<name>A0A6C7EHT0_ILUCY</name>
<dbReference type="InterPro" id="IPR043128">
    <property type="entry name" value="Rev_trsase/Diguanyl_cyclase"/>
</dbReference>
<dbReference type="SUPFAM" id="SSF55073">
    <property type="entry name" value="Nucleotide cyclase"/>
    <property type="match status" value="1"/>
</dbReference>
<dbReference type="SMART" id="SM00052">
    <property type="entry name" value="EAL"/>
    <property type="match status" value="1"/>
</dbReference>
<keyword evidence="9" id="KW-1185">Reference proteome</keyword>
<dbReference type="SUPFAM" id="SSF158472">
    <property type="entry name" value="HAMP domain-like"/>
    <property type="match status" value="1"/>
</dbReference>
<evidence type="ECO:0000259" key="6">
    <source>
        <dbReference type="PROSITE" id="PS50885"/>
    </source>
</evidence>
<organism evidence="8 9">
    <name type="scientific">Ilumatobacter coccineus (strain NBRC 103263 / KCTC 29153 / YM16-304)</name>
    <dbReference type="NCBI Taxonomy" id="1313172"/>
    <lineage>
        <taxon>Bacteria</taxon>
        <taxon>Bacillati</taxon>
        <taxon>Actinomycetota</taxon>
        <taxon>Acidimicrobiia</taxon>
        <taxon>Acidimicrobiales</taxon>
        <taxon>Ilumatobacteraceae</taxon>
        <taxon>Ilumatobacter</taxon>
    </lineage>
</organism>
<dbReference type="InterPro" id="IPR029787">
    <property type="entry name" value="Nucleotide_cyclase"/>
</dbReference>
<feature type="domain" description="HAMP" evidence="6">
    <location>
        <begin position="384"/>
        <end position="437"/>
    </location>
</feature>
<dbReference type="CDD" id="cd01948">
    <property type="entry name" value="EAL"/>
    <property type="match status" value="1"/>
</dbReference>
<dbReference type="InterPro" id="IPR000160">
    <property type="entry name" value="GGDEF_dom"/>
</dbReference>
<dbReference type="SUPFAM" id="SSF141868">
    <property type="entry name" value="EAL domain-like"/>
    <property type="match status" value="1"/>
</dbReference>
<dbReference type="SMART" id="SM00304">
    <property type="entry name" value="HAMP"/>
    <property type="match status" value="1"/>
</dbReference>
<dbReference type="Gene3D" id="3.20.20.450">
    <property type="entry name" value="EAL domain"/>
    <property type="match status" value="1"/>
</dbReference>
<dbReference type="PANTHER" id="PTHR44757:SF2">
    <property type="entry name" value="BIOFILM ARCHITECTURE MAINTENANCE PROTEIN MBAA"/>
    <property type="match status" value="1"/>
</dbReference>
<dbReference type="NCBIfam" id="TIGR00254">
    <property type="entry name" value="GGDEF"/>
    <property type="match status" value="1"/>
</dbReference>
<reference evidence="8 9" key="1">
    <citation type="journal article" date="2013" name="Int. J. Syst. Evol. Microbiol.">
        <title>Ilumatobacter nonamiense sp. nov. and Ilumatobacter coccineum sp. nov., isolated from seashore sand.</title>
        <authorList>
            <person name="Matsumoto A."/>
            <person name="Kasai H."/>
            <person name="Matsuo Y."/>
            <person name="Shizuri Y."/>
            <person name="Ichikawa N."/>
            <person name="Fujita N."/>
            <person name="Omura S."/>
            <person name="Takahashi Y."/>
        </authorList>
    </citation>
    <scope>NUCLEOTIDE SEQUENCE [LARGE SCALE GENOMIC DNA]</scope>
    <source>
        <strain evidence="9">NBRC 103263 / KCTC 29153 / YM16-304</strain>
    </source>
</reference>
<sequence>MTPPSIDDTPHCHPRHVTPVRRDGPRLMRAPARTRGSAAMSRSTPGGWSRRSRSVAFRLLGAVLVPLVLLGLVTAQWALANRSTAADADLLEAEVVVLDQLIDLNRVLFSERVQAQSTAHAADAPAFSEIVLSYRTPEESSVELVRSRTDAAVDALAADDRPWTDPLLGRIRQAIDDDLWTPPELDTEFARLQDFLTDDMRERLASVKERAVELGSSRLVESVEVVEHALEANEGAAELVVDLTAYWFAGAADIDIARSELAQSNEQYTVAVERLEEMRDAPAARELAAAARSGTDFRDAVRAATRGAGSPIFAGDPLPDVLRILGEGVTRSRELADTMPQGSLAVTTLVDELAQEARDDARTASVLAAAFMLVSIAAALGFGRTIVSPVRRITQHARQIGAGDLDIDPLPLTGPPELADASGAFNDLVTNLQLMDRKANALAAADLDAAVLSEPLAGRLGESLHRSVHVLSGSIAERERLQTRLAHQATHDALTGIPNRAAAIEHLERASARSIRTGSLLAVVFIDLDDFKRVNDTYGHAVGDEVLRATARRMSDVARGGDLLARIGGDEFLLVAEDLDSLTEASKLAERIVESLHAAITVEGVEFHVGACAGIALAQDGDDPLTLLRNADLAAYTAKRRGPGGIDVYDEALQLELVERAEIEDALSIALRSDDQLRLEYQPIVDATTGRLASAEALLRWERPGHGRVRPDAFIPIAEASKLIIEIDRWVLTAATAQLAAWSTLPDFADVSVSINVSGRHILDSGFVSTVERAIEQSGCRADRLVIEVTETVLVADLARAATQLAALRDLGVRVAVDDFGTGYTSLAHLRSLPIDEIKIDRSFVSGLPDATDDHRLIQIVCDLARHLGVPTVAEGVETEAQRALLQLIGCQMLQGYLFSPSMHPDALAEWTVDRHRAIAAALTGVSS</sequence>
<evidence type="ECO:0000256" key="2">
    <source>
        <dbReference type="ARBA" id="ARBA00022989"/>
    </source>
</evidence>
<dbReference type="Pfam" id="PF00990">
    <property type="entry name" value="GGDEF"/>
    <property type="match status" value="1"/>
</dbReference>
<evidence type="ECO:0000256" key="1">
    <source>
        <dbReference type="ARBA" id="ARBA00022692"/>
    </source>
</evidence>
<dbReference type="CDD" id="cd06225">
    <property type="entry name" value="HAMP"/>
    <property type="match status" value="1"/>
</dbReference>
<evidence type="ECO:0000256" key="4">
    <source>
        <dbReference type="SAM" id="Phobius"/>
    </source>
</evidence>
<dbReference type="CDD" id="cd01949">
    <property type="entry name" value="GGDEF"/>
    <property type="match status" value="1"/>
</dbReference>
<proteinExistence type="predicted"/>
<dbReference type="SMART" id="SM00267">
    <property type="entry name" value="GGDEF"/>
    <property type="match status" value="1"/>
</dbReference>
<dbReference type="Pfam" id="PF00563">
    <property type="entry name" value="EAL"/>
    <property type="match status" value="1"/>
</dbReference>
<feature type="region of interest" description="Disordered" evidence="3">
    <location>
        <begin position="1"/>
        <end position="49"/>
    </location>
</feature>
<evidence type="ECO:0000313" key="8">
    <source>
        <dbReference type="EMBL" id="BAN03536.1"/>
    </source>
</evidence>
<keyword evidence="2 4" id="KW-1133">Transmembrane helix</keyword>
<dbReference type="AlphaFoldDB" id="A0A6C7EHT0"/>
<evidence type="ECO:0000313" key="9">
    <source>
        <dbReference type="Proteomes" id="UP000011863"/>
    </source>
</evidence>
<accession>A0A6C7EHT0</accession>
<dbReference type="OrthoDB" id="23692at2"/>
<dbReference type="EMBL" id="AP012057">
    <property type="protein sequence ID" value="BAN03536.1"/>
    <property type="molecule type" value="Genomic_DNA"/>
</dbReference>
<evidence type="ECO:0000259" key="7">
    <source>
        <dbReference type="PROSITE" id="PS50887"/>
    </source>
</evidence>
<dbReference type="GO" id="GO:0007165">
    <property type="term" value="P:signal transduction"/>
    <property type="evidence" value="ECO:0007669"/>
    <property type="project" value="InterPro"/>
</dbReference>